<evidence type="ECO:0000256" key="1">
    <source>
        <dbReference type="SAM" id="Phobius"/>
    </source>
</evidence>
<proteinExistence type="predicted"/>
<feature type="domain" description="Predicted membrane protein YciQ-like C-terminal" evidence="2">
    <location>
        <begin position="60"/>
        <end position="291"/>
    </location>
</feature>
<feature type="transmembrane region" description="Helical" evidence="1">
    <location>
        <begin position="213"/>
        <end position="230"/>
    </location>
</feature>
<keyword evidence="1" id="KW-0812">Transmembrane</keyword>
<feature type="transmembrane region" description="Helical" evidence="1">
    <location>
        <begin position="325"/>
        <end position="344"/>
    </location>
</feature>
<dbReference type="KEGG" id="aym:YM304_22020"/>
<accession>A0A6C7EEW0</accession>
<sequence>MPSMIGLSWDFFAPTPGGAMLGIAVVLTVCGYAAFWFVERMAAPPRPDPAGTSGSLRRESPAVVNVLTHDATLTAEGLRATVVDLAARGWLRILPPEDDDEVSRVRPAAIAADGDALLPHERLVQQHILARFTTDRAIPARHLAVDVTGSWWRRFRRLVYAEGRRSGLLRNRWTPQLIAGPVVITLLALLAWLSSRDGGDPPTAVVDSVERRYIAVATLVALLILCYRIGHRLATGQVTMTEAGVAATSRWLTVRQRLVADGFGPMAPSANDIGDRRLGYAAAMGLADGVSVELPMARDDHYLAWSAIGGSGRLVRIRYPFRPGYGLHPVVALIGGLVTVFVAIRLRRFFSDVARGDAWRSLYDRFEEQDWLISDVATGLAVVSFLPIVVGLWVAFAGAADAFNSVERTGVVIRTRRPAEVSPLPRQVMRRLEGDRYSLYVALDDGRSDVITAWRATEKGAMPQDVDAIVRATPVLGYIRKATPIGHVIPE</sequence>
<feature type="transmembrane region" description="Helical" evidence="1">
    <location>
        <begin position="376"/>
        <end position="399"/>
    </location>
</feature>
<dbReference type="AlphaFoldDB" id="A0A6C7EEW0"/>
<feature type="transmembrane region" description="Helical" evidence="1">
    <location>
        <begin position="20"/>
        <end position="38"/>
    </location>
</feature>
<organism evidence="3 4">
    <name type="scientific">Ilumatobacter coccineus (strain NBRC 103263 / KCTC 29153 / YM16-304)</name>
    <dbReference type="NCBI Taxonomy" id="1313172"/>
    <lineage>
        <taxon>Bacteria</taxon>
        <taxon>Bacillati</taxon>
        <taxon>Actinomycetota</taxon>
        <taxon>Acidimicrobiia</taxon>
        <taxon>Acidimicrobiales</taxon>
        <taxon>Ilumatobacteraceae</taxon>
        <taxon>Ilumatobacter</taxon>
    </lineage>
</organism>
<dbReference type="Pfam" id="PF20990">
    <property type="entry name" value="DUF2207_C"/>
    <property type="match status" value="1"/>
</dbReference>
<feature type="transmembrane region" description="Helical" evidence="1">
    <location>
        <begin position="173"/>
        <end position="193"/>
    </location>
</feature>
<evidence type="ECO:0000313" key="3">
    <source>
        <dbReference type="EMBL" id="BAN02516.1"/>
    </source>
</evidence>
<gene>
    <name evidence="3" type="ORF">YM304_22020</name>
</gene>
<protein>
    <recommendedName>
        <fullName evidence="2">Predicted membrane protein YciQ-like C-terminal domain-containing protein</fullName>
    </recommendedName>
</protein>
<evidence type="ECO:0000259" key="2">
    <source>
        <dbReference type="Pfam" id="PF20990"/>
    </source>
</evidence>
<dbReference type="InterPro" id="IPR048389">
    <property type="entry name" value="YciQ-like_C"/>
</dbReference>
<reference evidence="3 4" key="1">
    <citation type="journal article" date="2013" name="Int. J. Syst. Evol. Microbiol.">
        <title>Ilumatobacter nonamiense sp. nov. and Ilumatobacter coccineum sp. nov., isolated from seashore sand.</title>
        <authorList>
            <person name="Matsumoto A."/>
            <person name="Kasai H."/>
            <person name="Matsuo Y."/>
            <person name="Shizuri Y."/>
            <person name="Ichikawa N."/>
            <person name="Fujita N."/>
            <person name="Omura S."/>
            <person name="Takahashi Y."/>
        </authorList>
    </citation>
    <scope>NUCLEOTIDE SEQUENCE [LARGE SCALE GENOMIC DNA]</scope>
    <source>
        <strain evidence="4">NBRC 103263 / KCTC 29153 / YM16-304</strain>
    </source>
</reference>
<name>A0A6C7EEW0_ILUCY</name>
<keyword evidence="4" id="KW-1185">Reference proteome</keyword>
<dbReference type="EMBL" id="AP012057">
    <property type="protein sequence ID" value="BAN02516.1"/>
    <property type="molecule type" value="Genomic_DNA"/>
</dbReference>
<keyword evidence="1" id="KW-1133">Transmembrane helix</keyword>
<evidence type="ECO:0000313" key="4">
    <source>
        <dbReference type="Proteomes" id="UP000011863"/>
    </source>
</evidence>
<keyword evidence="1" id="KW-0472">Membrane</keyword>
<dbReference type="Proteomes" id="UP000011863">
    <property type="component" value="Chromosome"/>
</dbReference>